<dbReference type="KEGG" id="csq:CSCA_3903"/>
<evidence type="ECO:0000313" key="3">
    <source>
        <dbReference type="EMBL" id="AKA71028.1"/>
    </source>
</evidence>
<feature type="compositionally biased region" description="Low complexity" evidence="1">
    <location>
        <begin position="102"/>
        <end position="116"/>
    </location>
</feature>
<feature type="transmembrane region" description="Helical" evidence="2">
    <location>
        <begin position="5"/>
        <end position="23"/>
    </location>
</feature>
<dbReference type="HOGENOM" id="CLU_1275861_0_0_9"/>
<evidence type="ECO:0000256" key="2">
    <source>
        <dbReference type="SAM" id="Phobius"/>
    </source>
</evidence>
<dbReference type="RefSeq" id="WP_029159203.1">
    <property type="nucleotide sequence ID" value="NZ_CP009933.1"/>
</dbReference>
<feature type="compositionally biased region" description="Basic and acidic residues" evidence="1">
    <location>
        <begin position="43"/>
        <end position="61"/>
    </location>
</feature>
<evidence type="ECO:0000256" key="1">
    <source>
        <dbReference type="SAM" id="MobiDB-lite"/>
    </source>
</evidence>
<dbReference type="AlphaFoldDB" id="A0A0E3MAV2"/>
<proteinExistence type="predicted"/>
<dbReference type="Proteomes" id="UP000033115">
    <property type="component" value="Chromosome"/>
</dbReference>
<keyword evidence="2" id="KW-0472">Membrane</keyword>
<sequence>MSKKILSLIVILCTTICVGIMIYSSKVNINENSVKGKVEVINEDKKSNKESSKKQNAKSENKSNINDEASKKSIEITENYKKNKIEAIEDKINQDKNEVFSKDNSSSSKESQIVQSKCDDNKNNTNSNNEKDVSVFKVSKSEIKDDLTIADKEKLLSIGSKLSAVDYEKINEYLKNGNKEDIKNTIKLLKERLSDKDYKKVQQVAEKFINMDLVDK</sequence>
<gene>
    <name evidence="3" type="ORF">CSCA_3903</name>
</gene>
<keyword evidence="2" id="KW-1133">Transmembrane helix</keyword>
<feature type="region of interest" description="Disordered" evidence="1">
    <location>
        <begin position="43"/>
        <end position="73"/>
    </location>
</feature>
<reference evidence="3 4" key="1">
    <citation type="journal article" date="2015" name="J. Biotechnol.">
        <title>Complete genome sequence of a malodorant-producing acetogen, Clostridium scatologenes ATCC 25775(T).</title>
        <authorList>
            <person name="Zhu Z."/>
            <person name="Guo T."/>
            <person name="Zheng H."/>
            <person name="Song T."/>
            <person name="Ouyang P."/>
            <person name="Xie J."/>
        </authorList>
    </citation>
    <scope>NUCLEOTIDE SEQUENCE [LARGE SCALE GENOMIC DNA]</scope>
    <source>
        <strain evidence="3 4">ATCC 25775</strain>
    </source>
</reference>
<organism evidence="3 4">
    <name type="scientific">Clostridium scatologenes</name>
    <dbReference type="NCBI Taxonomy" id="1548"/>
    <lineage>
        <taxon>Bacteria</taxon>
        <taxon>Bacillati</taxon>
        <taxon>Bacillota</taxon>
        <taxon>Clostridia</taxon>
        <taxon>Eubacteriales</taxon>
        <taxon>Clostridiaceae</taxon>
        <taxon>Clostridium</taxon>
    </lineage>
</organism>
<dbReference type="EMBL" id="CP009933">
    <property type="protein sequence ID" value="AKA71028.1"/>
    <property type="molecule type" value="Genomic_DNA"/>
</dbReference>
<evidence type="ECO:0000313" key="4">
    <source>
        <dbReference type="Proteomes" id="UP000033115"/>
    </source>
</evidence>
<feature type="region of interest" description="Disordered" evidence="1">
    <location>
        <begin position="96"/>
        <end position="130"/>
    </location>
</feature>
<accession>A0A0E3MAV2</accession>
<keyword evidence="2" id="KW-0812">Transmembrane</keyword>
<keyword evidence="4" id="KW-1185">Reference proteome</keyword>
<protein>
    <submittedName>
        <fullName evidence="3">Uncharacterized protein</fullName>
    </submittedName>
</protein>
<name>A0A0E3MAV2_CLOSL</name>